<dbReference type="GO" id="GO:0003677">
    <property type="term" value="F:DNA binding"/>
    <property type="evidence" value="ECO:0007669"/>
    <property type="project" value="InterPro"/>
</dbReference>
<evidence type="ECO:0000259" key="2">
    <source>
        <dbReference type="Pfam" id="PF13411"/>
    </source>
</evidence>
<evidence type="ECO:0000256" key="1">
    <source>
        <dbReference type="SAM" id="MobiDB-lite"/>
    </source>
</evidence>
<dbReference type="Gene3D" id="1.10.1660.10">
    <property type="match status" value="1"/>
</dbReference>
<dbReference type="Proteomes" id="UP000092573">
    <property type="component" value="Chromosome"/>
</dbReference>
<feature type="compositionally biased region" description="Basic and acidic residues" evidence="1">
    <location>
        <begin position="53"/>
        <end position="69"/>
    </location>
</feature>
<proteinExistence type="predicted"/>
<dbReference type="EMBL" id="CP014167">
    <property type="protein sequence ID" value="ANS75653.1"/>
    <property type="molecule type" value="Genomic_DNA"/>
</dbReference>
<dbReference type="STRING" id="1462996.AWM70_14470"/>
<organism evidence="3 4">
    <name type="scientific">Paenibacillus yonginensis</name>
    <dbReference type="NCBI Taxonomy" id="1462996"/>
    <lineage>
        <taxon>Bacteria</taxon>
        <taxon>Bacillati</taxon>
        <taxon>Bacillota</taxon>
        <taxon>Bacilli</taxon>
        <taxon>Bacillales</taxon>
        <taxon>Paenibacillaceae</taxon>
        <taxon>Paenibacillus</taxon>
    </lineage>
</organism>
<keyword evidence="4" id="KW-1185">Reference proteome</keyword>
<name>A0A1B1N2L0_9BACL</name>
<dbReference type="InterPro" id="IPR000551">
    <property type="entry name" value="MerR-type_HTH_dom"/>
</dbReference>
<dbReference type="InterPro" id="IPR009061">
    <property type="entry name" value="DNA-bd_dom_put_sf"/>
</dbReference>
<dbReference type="KEGG" id="pyg:AWM70_14470"/>
<dbReference type="GO" id="GO:0006355">
    <property type="term" value="P:regulation of DNA-templated transcription"/>
    <property type="evidence" value="ECO:0007669"/>
    <property type="project" value="InterPro"/>
</dbReference>
<accession>A0A1B1N2L0</accession>
<dbReference type="AlphaFoldDB" id="A0A1B1N2L0"/>
<feature type="region of interest" description="Disordered" evidence="1">
    <location>
        <begin position="47"/>
        <end position="92"/>
    </location>
</feature>
<protein>
    <recommendedName>
        <fullName evidence="2">HTH merR-type domain-containing protein</fullName>
    </recommendedName>
</protein>
<sequence length="92" mass="10453">MQVDSSKKNKAMVGKLQTCTIAELSRSTGFSYDSIRYYEKIGLLPPAKHKKNGQKEYDQKEYDQGRKAGAEPGAEAEEELKQKLEEINDVKR</sequence>
<feature type="domain" description="HTH merR-type" evidence="2">
    <location>
        <begin position="19"/>
        <end position="62"/>
    </location>
</feature>
<feature type="compositionally biased region" description="Basic and acidic residues" evidence="1">
    <location>
        <begin position="79"/>
        <end position="92"/>
    </location>
</feature>
<evidence type="ECO:0000313" key="4">
    <source>
        <dbReference type="Proteomes" id="UP000092573"/>
    </source>
</evidence>
<evidence type="ECO:0000313" key="3">
    <source>
        <dbReference type="EMBL" id="ANS75653.1"/>
    </source>
</evidence>
<gene>
    <name evidence="3" type="ORF">AWM70_14470</name>
</gene>
<dbReference type="Pfam" id="PF13411">
    <property type="entry name" value="MerR_1"/>
    <property type="match status" value="1"/>
</dbReference>
<dbReference type="SUPFAM" id="SSF46955">
    <property type="entry name" value="Putative DNA-binding domain"/>
    <property type="match status" value="1"/>
</dbReference>
<reference evidence="3 4" key="1">
    <citation type="submission" date="2016-01" db="EMBL/GenBank/DDBJ databases">
        <title>Complete Genome Sequence of Paenibacillus yonginensis DCY84, a novel Plant Growth-Promoting Bacteria with Elicitation of Induced Systemic Resistance.</title>
        <authorList>
            <person name="Kim Y.J."/>
            <person name="Yang D.C."/>
            <person name="Sukweenadhi J."/>
        </authorList>
    </citation>
    <scope>NUCLEOTIDE SEQUENCE [LARGE SCALE GENOMIC DNA]</scope>
    <source>
        <strain evidence="3 4">DCY84</strain>
    </source>
</reference>